<reference evidence="2" key="2">
    <citation type="journal article" date="2008" name="Nucleic Acids Res.">
        <title>The rice annotation project database (RAP-DB): 2008 update.</title>
        <authorList>
            <consortium name="The rice annotation project (RAP)"/>
        </authorList>
    </citation>
    <scope>GENOME REANNOTATION</scope>
    <source>
        <strain evidence="2">cv. Nipponbare</strain>
    </source>
</reference>
<proteinExistence type="predicted"/>
<evidence type="ECO:0000313" key="1">
    <source>
        <dbReference type="EMBL" id="AAL01176.1"/>
    </source>
</evidence>
<dbReference type="EMBL" id="AC079843">
    <property type="protein sequence ID" value="AAL01176.1"/>
    <property type="molecule type" value="Genomic_DNA"/>
</dbReference>
<protein>
    <submittedName>
        <fullName evidence="1">Uncharacterized protein</fullName>
    </submittedName>
</protein>
<name>A0A5S6RB04_ORYSJ</name>
<dbReference type="AlphaFoldDB" id="A0A5S6RB04"/>
<dbReference type="Proteomes" id="UP000000763">
    <property type="component" value="Chromosome 10"/>
</dbReference>
<accession>A0A5S6RB04</accession>
<gene>
    <name evidence="1" type="ORF">OSJNBa0013J21.16</name>
</gene>
<sequence length="213" mass="24279">MVLGLMVVEAIGDPIGGPDTLGGWPRLSGSGMNCLMATFNKEMTSHGAQVDGGGSDWWSNRWVRHFGWVAKTFREMTSHDARADGDGSDWRSNRWVRHFGRVAQTFRLMAFNRKSERVVPRGRFGGVDDKNRDESSYGQHRLVAEVVDDVVGRAMCACSRARMSLGEALNDELLNVRYLRWWQYRRFVFQQWKNTQIPAAQKSKCHGYVTISF</sequence>
<evidence type="ECO:0000313" key="2">
    <source>
        <dbReference type="Proteomes" id="UP000000763"/>
    </source>
</evidence>
<reference evidence="2" key="1">
    <citation type="journal article" date="2005" name="Nature">
        <title>The map-based sequence of the rice genome.</title>
        <authorList>
            <consortium name="International rice genome sequencing project (IRGSP)"/>
            <person name="Matsumoto T."/>
            <person name="Wu J."/>
            <person name="Kanamori H."/>
            <person name="Katayose Y."/>
            <person name="Fujisawa M."/>
            <person name="Namiki N."/>
            <person name="Mizuno H."/>
            <person name="Yamamoto K."/>
            <person name="Antonio B.A."/>
            <person name="Baba T."/>
            <person name="Sakata K."/>
            <person name="Nagamura Y."/>
            <person name="Aoki H."/>
            <person name="Arikawa K."/>
            <person name="Arita K."/>
            <person name="Bito T."/>
            <person name="Chiden Y."/>
            <person name="Fujitsuka N."/>
            <person name="Fukunaka R."/>
            <person name="Hamada M."/>
            <person name="Harada C."/>
            <person name="Hayashi A."/>
            <person name="Hijishita S."/>
            <person name="Honda M."/>
            <person name="Hosokawa S."/>
            <person name="Ichikawa Y."/>
            <person name="Idonuma A."/>
            <person name="Iijima M."/>
            <person name="Ikeda M."/>
            <person name="Ikeno M."/>
            <person name="Ito K."/>
            <person name="Ito S."/>
            <person name="Ito T."/>
            <person name="Ito Y."/>
            <person name="Ito Y."/>
            <person name="Iwabuchi A."/>
            <person name="Kamiya K."/>
            <person name="Karasawa W."/>
            <person name="Kurita K."/>
            <person name="Katagiri S."/>
            <person name="Kikuta A."/>
            <person name="Kobayashi H."/>
            <person name="Kobayashi N."/>
            <person name="Machita K."/>
            <person name="Maehara T."/>
            <person name="Masukawa M."/>
            <person name="Mizubayashi T."/>
            <person name="Mukai Y."/>
            <person name="Nagasaki H."/>
            <person name="Nagata Y."/>
            <person name="Naito S."/>
            <person name="Nakashima M."/>
            <person name="Nakama Y."/>
            <person name="Nakamichi Y."/>
            <person name="Nakamura M."/>
            <person name="Meguro A."/>
            <person name="Negishi M."/>
            <person name="Ohta I."/>
            <person name="Ohta T."/>
            <person name="Okamoto M."/>
            <person name="Ono N."/>
            <person name="Saji S."/>
            <person name="Sakaguchi M."/>
            <person name="Sakai K."/>
            <person name="Shibata M."/>
            <person name="Shimokawa T."/>
            <person name="Song J."/>
            <person name="Takazaki Y."/>
            <person name="Terasawa K."/>
            <person name="Tsugane M."/>
            <person name="Tsuji K."/>
            <person name="Ueda S."/>
            <person name="Waki K."/>
            <person name="Yamagata H."/>
            <person name="Yamamoto M."/>
            <person name="Yamamoto S."/>
            <person name="Yamane H."/>
            <person name="Yoshiki S."/>
            <person name="Yoshihara R."/>
            <person name="Yukawa K."/>
            <person name="Zhong H."/>
            <person name="Yano M."/>
            <person name="Yuan Q."/>
            <person name="Ouyang S."/>
            <person name="Liu J."/>
            <person name="Jones K.M."/>
            <person name="Gansberger K."/>
            <person name="Moffat K."/>
            <person name="Hill J."/>
            <person name="Bera J."/>
            <person name="Fadrosh D."/>
            <person name="Jin S."/>
            <person name="Johri S."/>
            <person name="Kim M."/>
            <person name="Overton L."/>
            <person name="Reardon M."/>
            <person name="Tsitrin T."/>
            <person name="Vuong H."/>
            <person name="Weaver B."/>
            <person name="Ciecko A."/>
            <person name="Tallon L."/>
            <person name="Jackson J."/>
            <person name="Pai G."/>
            <person name="Aken S.V."/>
            <person name="Utterback T."/>
            <person name="Reidmuller S."/>
            <person name="Feldblyum T."/>
            <person name="Hsiao J."/>
            <person name="Zismann V."/>
            <person name="Iobst S."/>
            <person name="de Vazeille A.R."/>
            <person name="Buell C.R."/>
            <person name="Ying K."/>
            <person name="Li Y."/>
            <person name="Lu T."/>
            <person name="Huang Y."/>
            <person name="Zhao Q."/>
            <person name="Feng Q."/>
            <person name="Zhang L."/>
            <person name="Zhu J."/>
            <person name="Weng Q."/>
            <person name="Mu J."/>
            <person name="Lu Y."/>
            <person name="Fan D."/>
            <person name="Liu Y."/>
            <person name="Guan J."/>
            <person name="Zhang Y."/>
            <person name="Yu S."/>
            <person name="Liu X."/>
            <person name="Zhang Y."/>
            <person name="Hong G."/>
            <person name="Han B."/>
            <person name="Choisne N."/>
            <person name="Demange N."/>
            <person name="Orjeda G."/>
            <person name="Samain S."/>
            <person name="Cattolico L."/>
            <person name="Pelletier E."/>
            <person name="Couloux A."/>
            <person name="Segurens B."/>
            <person name="Wincker P."/>
            <person name="D'Hont A."/>
            <person name="Scarpelli C."/>
            <person name="Weissenbach J."/>
            <person name="Salanoubat M."/>
            <person name="Quetier F."/>
            <person name="Yu Y."/>
            <person name="Kim H.R."/>
            <person name="Rambo T."/>
            <person name="Currie J."/>
            <person name="Collura K."/>
            <person name="Luo M."/>
            <person name="Yang T."/>
            <person name="Ammiraju J.S.S."/>
            <person name="Engler F."/>
            <person name="Soderlund C."/>
            <person name="Wing R.A."/>
            <person name="Palmer L.E."/>
            <person name="de la Bastide M."/>
            <person name="Spiegel L."/>
            <person name="Nascimento L."/>
            <person name="Zutavern T."/>
            <person name="O'Shaughnessy A."/>
            <person name="Dike S."/>
            <person name="Dedhia N."/>
            <person name="Preston R."/>
            <person name="Balija V."/>
            <person name="McCombie W.R."/>
            <person name="Chow T."/>
            <person name="Chen H."/>
            <person name="Chung M."/>
            <person name="Chen C."/>
            <person name="Shaw J."/>
            <person name="Wu H."/>
            <person name="Hsiao K."/>
            <person name="Chao Y."/>
            <person name="Chu M."/>
            <person name="Cheng C."/>
            <person name="Hour A."/>
            <person name="Lee P."/>
            <person name="Lin S."/>
            <person name="Lin Y."/>
            <person name="Liou J."/>
            <person name="Liu S."/>
            <person name="Hsing Y."/>
            <person name="Raghuvanshi S."/>
            <person name="Mohanty A."/>
            <person name="Bharti A.K."/>
            <person name="Gaur A."/>
            <person name="Gupta V."/>
            <person name="Kumar D."/>
            <person name="Ravi V."/>
            <person name="Vij S."/>
            <person name="Kapur A."/>
            <person name="Khurana P."/>
            <person name="Khurana P."/>
            <person name="Khurana J.P."/>
            <person name="Tyagi A.K."/>
            <person name="Gaikwad K."/>
            <person name="Singh A."/>
            <person name="Dalal V."/>
            <person name="Srivastava S."/>
            <person name="Dixit A."/>
            <person name="Pal A.K."/>
            <person name="Ghazi I.A."/>
            <person name="Yadav M."/>
            <person name="Pandit A."/>
            <person name="Bhargava A."/>
            <person name="Sureshbabu K."/>
            <person name="Batra K."/>
            <person name="Sharma T.R."/>
            <person name="Mohapatra T."/>
            <person name="Singh N.K."/>
            <person name="Messing J."/>
            <person name="Nelson A.B."/>
            <person name="Fuks G."/>
            <person name="Kavchok S."/>
            <person name="Keizer G."/>
            <person name="Linton E."/>
            <person name="Llaca V."/>
            <person name="Song R."/>
            <person name="Tanyolac B."/>
            <person name="Young S."/>
            <person name="Ho-Il K."/>
            <person name="Hahn J.H."/>
            <person name="Sangsakoo G."/>
            <person name="Vanavichit A."/>
            <person name="de Mattos Luiz.A.T."/>
            <person name="Zimmer P.D."/>
            <person name="Malone G."/>
            <person name="Dellagostin O."/>
            <person name="de Oliveira A.C."/>
            <person name="Bevan M."/>
            <person name="Bancroft I."/>
            <person name="Minx P."/>
            <person name="Cordum H."/>
            <person name="Wilson R."/>
            <person name="Cheng Z."/>
            <person name="Jin W."/>
            <person name="Jiang J."/>
            <person name="Leong S.A."/>
            <person name="Iwama H."/>
            <person name="Gojobori T."/>
            <person name="Itoh T."/>
            <person name="Niimura Y."/>
            <person name="Fujii Y."/>
            <person name="Habara T."/>
            <person name="Sakai H."/>
            <person name="Sato Y."/>
            <person name="Wilson G."/>
            <person name="Kumar K."/>
            <person name="McCouch S."/>
            <person name="Juretic N."/>
            <person name="Hoen D."/>
            <person name="Wright S."/>
            <person name="Bruskiewich R."/>
            <person name="Bureau T."/>
            <person name="Miyao A."/>
            <person name="Hirochika H."/>
            <person name="Nishikawa T."/>
            <person name="Kadowaki K."/>
            <person name="Sugiura M."/>
            <person name="Burr B."/>
            <person name="Sasaki T."/>
        </authorList>
    </citation>
    <scope>NUCLEOTIDE SEQUENCE [LARGE SCALE GENOMIC DNA]</scope>
    <source>
        <strain evidence="2">cv. Nipponbare</strain>
    </source>
</reference>
<organism evidence="1 2">
    <name type="scientific">Oryza sativa subsp. japonica</name>
    <name type="common">Rice</name>
    <dbReference type="NCBI Taxonomy" id="39947"/>
    <lineage>
        <taxon>Eukaryota</taxon>
        <taxon>Viridiplantae</taxon>
        <taxon>Streptophyta</taxon>
        <taxon>Embryophyta</taxon>
        <taxon>Tracheophyta</taxon>
        <taxon>Spermatophyta</taxon>
        <taxon>Magnoliopsida</taxon>
        <taxon>Liliopsida</taxon>
        <taxon>Poales</taxon>
        <taxon>Poaceae</taxon>
        <taxon>BOP clade</taxon>
        <taxon>Oryzoideae</taxon>
        <taxon>Oryzeae</taxon>
        <taxon>Oryzinae</taxon>
        <taxon>Oryza</taxon>
        <taxon>Oryza sativa</taxon>
    </lineage>
</organism>